<gene>
    <name evidence="1" type="ORF">PoB_005761300</name>
</gene>
<dbReference type="Proteomes" id="UP000735302">
    <property type="component" value="Unassembled WGS sequence"/>
</dbReference>
<reference evidence="1 2" key="1">
    <citation type="journal article" date="2021" name="Elife">
        <title>Chloroplast acquisition without the gene transfer in kleptoplastic sea slugs, Plakobranchus ocellatus.</title>
        <authorList>
            <person name="Maeda T."/>
            <person name="Takahashi S."/>
            <person name="Yoshida T."/>
            <person name="Shimamura S."/>
            <person name="Takaki Y."/>
            <person name="Nagai Y."/>
            <person name="Toyoda A."/>
            <person name="Suzuki Y."/>
            <person name="Arimoto A."/>
            <person name="Ishii H."/>
            <person name="Satoh N."/>
            <person name="Nishiyama T."/>
            <person name="Hasebe M."/>
            <person name="Maruyama T."/>
            <person name="Minagawa J."/>
            <person name="Obokata J."/>
            <person name="Shigenobu S."/>
        </authorList>
    </citation>
    <scope>NUCLEOTIDE SEQUENCE [LARGE SCALE GENOMIC DNA]</scope>
</reference>
<sequence length="113" mass="12617">MFRPSKCAEETAVHTLKNSTADEDEATEDCVYRQQVKYFLACSNNKLHELTCLRPGTVQAEASGQTETSRDLGSPTMSTELCDLNKDSFTILLTCSLPAKHWQIDLETESKVN</sequence>
<evidence type="ECO:0000313" key="2">
    <source>
        <dbReference type="Proteomes" id="UP000735302"/>
    </source>
</evidence>
<proteinExistence type="predicted"/>
<dbReference type="AlphaFoldDB" id="A0AAV4CJ61"/>
<name>A0AAV4CJ61_9GAST</name>
<dbReference type="EMBL" id="BLXT01006359">
    <property type="protein sequence ID" value="GFO31108.1"/>
    <property type="molecule type" value="Genomic_DNA"/>
</dbReference>
<comment type="caution">
    <text evidence="1">The sequence shown here is derived from an EMBL/GenBank/DDBJ whole genome shotgun (WGS) entry which is preliminary data.</text>
</comment>
<evidence type="ECO:0000313" key="1">
    <source>
        <dbReference type="EMBL" id="GFO31108.1"/>
    </source>
</evidence>
<keyword evidence="2" id="KW-1185">Reference proteome</keyword>
<accession>A0AAV4CJ61</accession>
<protein>
    <submittedName>
        <fullName evidence="1">Uncharacterized protein</fullName>
    </submittedName>
</protein>
<organism evidence="1 2">
    <name type="scientific">Plakobranchus ocellatus</name>
    <dbReference type="NCBI Taxonomy" id="259542"/>
    <lineage>
        <taxon>Eukaryota</taxon>
        <taxon>Metazoa</taxon>
        <taxon>Spiralia</taxon>
        <taxon>Lophotrochozoa</taxon>
        <taxon>Mollusca</taxon>
        <taxon>Gastropoda</taxon>
        <taxon>Heterobranchia</taxon>
        <taxon>Euthyneura</taxon>
        <taxon>Panpulmonata</taxon>
        <taxon>Sacoglossa</taxon>
        <taxon>Placobranchoidea</taxon>
        <taxon>Plakobranchidae</taxon>
        <taxon>Plakobranchus</taxon>
    </lineage>
</organism>